<accession>A0A0J1FLT3</accession>
<gene>
    <name evidence="4" type="primary">xdhA_2</name>
    <name evidence="4" type="ORF">DEAC_c41320</name>
</gene>
<dbReference type="GO" id="GO:0005506">
    <property type="term" value="F:iron ion binding"/>
    <property type="evidence" value="ECO:0007669"/>
    <property type="project" value="InterPro"/>
</dbReference>
<dbReference type="AlphaFoldDB" id="A0A0J1FLT3"/>
<dbReference type="InterPro" id="IPR037165">
    <property type="entry name" value="AldOxase/xan_DH_Mopterin-bd_sf"/>
</dbReference>
<reference evidence="4 5" key="1">
    <citation type="submission" date="2015-06" db="EMBL/GenBank/DDBJ databases">
        <title>Draft genome of the moderately acidophilic sulfate reducer Candidatus Desulfosporosinus acididurans strain M1.</title>
        <authorList>
            <person name="Poehlein A."/>
            <person name="Petzsch P."/>
            <person name="Johnson B.D."/>
            <person name="Schloemann M."/>
            <person name="Daniel R."/>
            <person name="Muehling M."/>
        </authorList>
    </citation>
    <scope>NUCLEOTIDE SEQUENCE [LARGE SCALE GENOMIC DNA]</scope>
    <source>
        <strain evidence="4 5">M1</strain>
    </source>
</reference>
<dbReference type="InterPro" id="IPR008274">
    <property type="entry name" value="AldOxase/xan_DH_MoCoBD1"/>
</dbReference>
<dbReference type="Pfam" id="PF02738">
    <property type="entry name" value="MoCoBD_1"/>
    <property type="match status" value="1"/>
</dbReference>
<evidence type="ECO:0000256" key="1">
    <source>
        <dbReference type="ARBA" id="ARBA00022505"/>
    </source>
</evidence>
<dbReference type="Gene3D" id="3.30.365.10">
    <property type="entry name" value="Aldehyde oxidase/xanthine dehydrogenase, molybdopterin binding domain"/>
    <property type="match status" value="4"/>
</dbReference>
<organism evidence="4 5">
    <name type="scientific">Desulfosporosinus acididurans</name>
    <dbReference type="NCBI Taxonomy" id="476652"/>
    <lineage>
        <taxon>Bacteria</taxon>
        <taxon>Bacillati</taxon>
        <taxon>Bacillota</taxon>
        <taxon>Clostridia</taxon>
        <taxon>Eubacteriales</taxon>
        <taxon>Desulfitobacteriaceae</taxon>
        <taxon>Desulfosporosinus</taxon>
    </lineage>
</organism>
<proteinExistence type="predicted"/>
<dbReference type="Pfam" id="PF20256">
    <property type="entry name" value="MoCoBD_2"/>
    <property type="match status" value="1"/>
</dbReference>
<evidence type="ECO:0000313" key="5">
    <source>
        <dbReference type="Proteomes" id="UP000036356"/>
    </source>
</evidence>
<dbReference type="InterPro" id="IPR016208">
    <property type="entry name" value="Ald_Oxase/xanthine_DH-like"/>
</dbReference>
<dbReference type="EC" id="1.17.1.4" evidence="4"/>
<name>A0A0J1FLT3_9FIRM</name>
<keyword evidence="2 4" id="KW-0560">Oxidoreductase</keyword>
<dbReference type="PATRIC" id="fig|476652.3.peg.4380"/>
<dbReference type="PANTHER" id="PTHR11908:SF132">
    <property type="entry name" value="ALDEHYDE OXIDASE 1-RELATED"/>
    <property type="match status" value="1"/>
</dbReference>
<keyword evidence="1" id="KW-0500">Molybdenum</keyword>
<dbReference type="InterPro" id="IPR046867">
    <property type="entry name" value="AldOxase/xan_DH_MoCoBD2"/>
</dbReference>
<keyword evidence="5" id="KW-1185">Reference proteome</keyword>
<dbReference type="SMART" id="SM01008">
    <property type="entry name" value="Ald_Xan_dh_C"/>
    <property type="match status" value="1"/>
</dbReference>
<dbReference type="Gene3D" id="3.90.1170.50">
    <property type="entry name" value="Aldehyde oxidase/xanthine dehydrogenase, a/b hammerhead"/>
    <property type="match status" value="1"/>
</dbReference>
<sequence>MAYDVVGKSVRRVDAVAKVTGKAKYTDDFSERDMLVAKILHSPYAHAVVKSIDVSEAKSLPGVEAVITYQDLPHIKFSTALPGVMNDVLDDEQEVDLPLFATAGHPYSLDPGHRDKEDRFILAKKARYVGDAIAAVVAEDAIVAAKALKLIRVEYEVLEALTTPEAAMREGAPRIHEESEGNVLSTGGGFERGDMEAALQESDYVFEGEYETSIVQHCHLELQTSHAYVDADGRIVIVTSTQIPQIVRRIVAQSLGLPWGKVRVIKPYVGGGFGNKQDVCYEPLNAALTLAVGGRPVKLELSREEGMVDTRTRHAFKFKIKTGVDKDGTIHAIQISAISNTGAYASHGSSIAGSGGSKFRYLYPVKAMKYSPVTVYTNLPVAGAMRGYGTPQIFFAFESHIEDVAKRLNLDPIEVRRKNLVDVGYVEPFSKNKVLTCGIRECIDKGKELIRWDEKKERYQNQTGDIRRGVGMACFSYASGTYPVALELAAARIVLNQDGSVQLQLGATEIGQGSDTVFAQMAAEILGLPVSMVHVISQQDTDISPFDTGSYASRQTYVSGMAVEKAALEVKSKILAFAQKITDLPAHSLDLKDQMIVYKHSGEPVLPLWEVAMQSFYDRVNAQPITSDVSNNARINAVPFGVTFAEVEVDLKTGKIKVLEIYNVHDSGKIVNPQLAAGQVHGGVSMAIGYALSEQLLFDEATGRPLNNNLLDYKLPTIMDTPEIGAAFVEIDDPTGPFGVKALGEPPVISPAPAIRNAVLDATGVAFNRIPMNPQRVFESFKKAGLL</sequence>
<dbReference type="SUPFAM" id="SSF54665">
    <property type="entry name" value="CO dehydrogenase molybdoprotein N-domain-like"/>
    <property type="match status" value="1"/>
</dbReference>
<dbReference type="EMBL" id="LDZY01000020">
    <property type="protein sequence ID" value="KLU63903.1"/>
    <property type="molecule type" value="Genomic_DNA"/>
</dbReference>
<dbReference type="InterPro" id="IPR050028">
    <property type="entry name" value="XdhA_XDHase"/>
</dbReference>
<dbReference type="PANTHER" id="PTHR11908">
    <property type="entry name" value="XANTHINE DEHYDROGENASE"/>
    <property type="match status" value="1"/>
</dbReference>
<dbReference type="InterPro" id="IPR000674">
    <property type="entry name" value="Ald_Oxase/Xan_DH_a/b"/>
</dbReference>
<dbReference type="InterPro" id="IPR036856">
    <property type="entry name" value="Ald_Oxase/Xan_DH_a/b_sf"/>
</dbReference>
<evidence type="ECO:0000256" key="2">
    <source>
        <dbReference type="ARBA" id="ARBA00023002"/>
    </source>
</evidence>
<dbReference type="GO" id="GO:0004854">
    <property type="term" value="F:xanthine dehydrogenase activity"/>
    <property type="evidence" value="ECO:0007669"/>
    <property type="project" value="UniProtKB-EC"/>
</dbReference>
<dbReference type="STRING" id="476652.DEAC_c41320"/>
<evidence type="ECO:0000259" key="3">
    <source>
        <dbReference type="SMART" id="SM01008"/>
    </source>
</evidence>
<dbReference type="Proteomes" id="UP000036356">
    <property type="component" value="Unassembled WGS sequence"/>
</dbReference>
<dbReference type="GO" id="GO:0002197">
    <property type="term" value="C:xanthine dehydrogenase complex"/>
    <property type="evidence" value="ECO:0007669"/>
    <property type="project" value="InterPro"/>
</dbReference>
<dbReference type="Pfam" id="PF01315">
    <property type="entry name" value="Ald_Xan_dh_C"/>
    <property type="match status" value="2"/>
</dbReference>
<feature type="domain" description="Aldehyde oxidase/xanthine dehydrogenase a/b hammerhead" evidence="3">
    <location>
        <begin position="20"/>
        <end position="159"/>
    </location>
</feature>
<dbReference type="NCBIfam" id="NF043082">
    <property type="entry name" value="XdhA_XDHase"/>
    <property type="match status" value="1"/>
</dbReference>
<protein>
    <submittedName>
        <fullName evidence="4">Xanthine dehydrogenase molybdenum-binding subunit</fullName>
        <ecNumber evidence="4">1.17.1.4</ecNumber>
    </submittedName>
</protein>
<comment type="caution">
    <text evidence="4">The sequence shown here is derived from an EMBL/GenBank/DDBJ whole genome shotgun (WGS) entry which is preliminary data.</text>
</comment>
<evidence type="ECO:0000313" key="4">
    <source>
        <dbReference type="EMBL" id="KLU63903.1"/>
    </source>
</evidence>
<dbReference type="SUPFAM" id="SSF56003">
    <property type="entry name" value="Molybdenum cofactor-binding domain"/>
    <property type="match status" value="1"/>
</dbReference>
<dbReference type="NCBIfam" id="NF007426">
    <property type="entry name" value="PRK09970.1"/>
    <property type="match status" value="1"/>
</dbReference>
<dbReference type="RefSeq" id="WP_152671455.1">
    <property type="nucleotide sequence ID" value="NZ_LDZY01000020.1"/>
</dbReference>